<organism evidence="4 5">
    <name type="scientific">Marinibaculum pumilum</name>
    <dbReference type="NCBI Taxonomy" id="1766165"/>
    <lineage>
        <taxon>Bacteria</taxon>
        <taxon>Pseudomonadati</taxon>
        <taxon>Pseudomonadota</taxon>
        <taxon>Alphaproteobacteria</taxon>
        <taxon>Rhodospirillales</taxon>
        <taxon>Rhodospirillaceae</taxon>
        <taxon>Marinibaculum</taxon>
    </lineage>
</organism>
<dbReference type="Gene3D" id="2.30.42.10">
    <property type="match status" value="1"/>
</dbReference>
<dbReference type="SUPFAM" id="SSF50494">
    <property type="entry name" value="Trypsin-like serine proteases"/>
    <property type="match status" value="1"/>
</dbReference>
<evidence type="ECO:0000313" key="5">
    <source>
        <dbReference type="Proteomes" id="UP001595528"/>
    </source>
</evidence>
<dbReference type="GO" id="GO:0006508">
    <property type="term" value="P:proteolysis"/>
    <property type="evidence" value="ECO:0007669"/>
    <property type="project" value="UniProtKB-KW"/>
</dbReference>
<dbReference type="SUPFAM" id="SSF50156">
    <property type="entry name" value="PDZ domain-like"/>
    <property type="match status" value="1"/>
</dbReference>
<name>A0ABV7L2S3_9PROT</name>
<dbReference type="PROSITE" id="PS50106">
    <property type="entry name" value="PDZ"/>
    <property type="match status" value="1"/>
</dbReference>
<evidence type="ECO:0000259" key="3">
    <source>
        <dbReference type="PROSITE" id="PS50106"/>
    </source>
</evidence>
<evidence type="ECO:0000256" key="2">
    <source>
        <dbReference type="ARBA" id="ARBA00022801"/>
    </source>
</evidence>
<gene>
    <name evidence="4" type="ORF">ACFOGJ_17055</name>
</gene>
<accession>A0ABV7L2S3</accession>
<keyword evidence="1 4" id="KW-0645">Protease</keyword>
<dbReference type="InterPro" id="IPR001478">
    <property type="entry name" value="PDZ"/>
</dbReference>
<dbReference type="GO" id="GO:0008233">
    <property type="term" value="F:peptidase activity"/>
    <property type="evidence" value="ECO:0007669"/>
    <property type="project" value="UniProtKB-KW"/>
</dbReference>
<keyword evidence="2 4" id="KW-0378">Hydrolase</keyword>
<reference evidence="5" key="1">
    <citation type="journal article" date="2019" name="Int. J. Syst. Evol. Microbiol.">
        <title>The Global Catalogue of Microorganisms (GCM) 10K type strain sequencing project: providing services to taxonomists for standard genome sequencing and annotation.</title>
        <authorList>
            <consortium name="The Broad Institute Genomics Platform"/>
            <consortium name="The Broad Institute Genome Sequencing Center for Infectious Disease"/>
            <person name="Wu L."/>
            <person name="Ma J."/>
        </authorList>
    </citation>
    <scope>NUCLEOTIDE SEQUENCE [LARGE SCALE GENOMIC DNA]</scope>
    <source>
        <strain evidence="5">KCTC 42964</strain>
    </source>
</reference>
<dbReference type="EC" id="3.4.21.-" evidence="4"/>
<feature type="domain" description="PDZ" evidence="3">
    <location>
        <begin position="247"/>
        <end position="348"/>
    </location>
</feature>
<dbReference type="Pfam" id="PF13180">
    <property type="entry name" value="PDZ_2"/>
    <property type="match status" value="1"/>
</dbReference>
<dbReference type="PANTHER" id="PTHR43343">
    <property type="entry name" value="PEPTIDASE S12"/>
    <property type="match status" value="1"/>
</dbReference>
<dbReference type="SMART" id="SM00228">
    <property type="entry name" value="PDZ"/>
    <property type="match status" value="1"/>
</dbReference>
<keyword evidence="5" id="KW-1185">Reference proteome</keyword>
<dbReference type="PANTHER" id="PTHR43343:SF3">
    <property type="entry name" value="PROTEASE DO-LIKE 8, CHLOROPLASTIC"/>
    <property type="match status" value="1"/>
</dbReference>
<sequence>MRSRAWRYLAIWALLVATLWVGDRFVRGVWLTADEPRVVTPRGQLSDVEEHTIALFRHVSPSVVAITAAGARPGGRGAGSGFVWDGAGHVVTNAHVVEGAAQVWVRFGDAEVVGATVIGVAQDHDLAVVLLDDNRLDLRPIPVGSTDELQVGQSVYAIGNPFGLPRSLTTGIISALDREILTGTGREVTGVIQTDAAINPGNSGGPLIDSAGRLIGVNTAIVSGSGSFSGVGFAVPVDEVNRIVPALIRDGRVARPGIGIAVASPGRDLPPGLRAGTDQAGGIVVAQVFPDTPAARAGLEGIAERGGALADIITAVDGREVHSLAELARELARAGVGARVELTVVRDGSSRAVPVEVIDIGRS</sequence>
<dbReference type="PRINTS" id="PR00834">
    <property type="entry name" value="PROTEASES2C"/>
</dbReference>
<dbReference type="Proteomes" id="UP001595528">
    <property type="component" value="Unassembled WGS sequence"/>
</dbReference>
<dbReference type="InterPro" id="IPR036034">
    <property type="entry name" value="PDZ_sf"/>
</dbReference>
<dbReference type="InterPro" id="IPR051201">
    <property type="entry name" value="Chloro_Bact_Ser_Proteases"/>
</dbReference>
<dbReference type="Pfam" id="PF13365">
    <property type="entry name" value="Trypsin_2"/>
    <property type="match status" value="1"/>
</dbReference>
<comment type="caution">
    <text evidence="4">The sequence shown here is derived from an EMBL/GenBank/DDBJ whole genome shotgun (WGS) entry which is preliminary data.</text>
</comment>
<dbReference type="RefSeq" id="WP_379902625.1">
    <property type="nucleotide sequence ID" value="NZ_JBHRTR010000029.1"/>
</dbReference>
<dbReference type="EMBL" id="JBHRTR010000029">
    <property type="protein sequence ID" value="MFC3228956.1"/>
    <property type="molecule type" value="Genomic_DNA"/>
</dbReference>
<protein>
    <submittedName>
        <fullName evidence="4">S1C family serine protease</fullName>
        <ecNumber evidence="4">3.4.21.-</ecNumber>
    </submittedName>
</protein>
<dbReference type="Gene3D" id="2.40.10.120">
    <property type="match status" value="1"/>
</dbReference>
<dbReference type="InterPro" id="IPR001940">
    <property type="entry name" value="Peptidase_S1C"/>
</dbReference>
<evidence type="ECO:0000256" key="1">
    <source>
        <dbReference type="ARBA" id="ARBA00022670"/>
    </source>
</evidence>
<proteinExistence type="predicted"/>
<evidence type="ECO:0000313" key="4">
    <source>
        <dbReference type="EMBL" id="MFC3228956.1"/>
    </source>
</evidence>
<dbReference type="InterPro" id="IPR009003">
    <property type="entry name" value="Peptidase_S1_PA"/>
</dbReference>